<feature type="region of interest" description="Disordered" evidence="1">
    <location>
        <begin position="202"/>
        <end position="243"/>
    </location>
</feature>
<dbReference type="EMBL" id="UOGK01000079">
    <property type="protein sequence ID" value="VAX36845.1"/>
    <property type="molecule type" value="Genomic_DNA"/>
</dbReference>
<proteinExistence type="predicted"/>
<evidence type="ECO:0000256" key="1">
    <source>
        <dbReference type="SAM" id="MobiDB-lite"/>
    </source>
</evidence>
<protein>
    <submittedName>
        <fullName evidence="2">Uncharacterized protein</fullName>
    </submittedName>
</protein>
<name>A0A3B1DX69_9ZZZZ</name>
<evidence type="ECO:0000313" key="2">
    <source>
        <dbReference type="EMBL" id="VAX36845.1"/>
    </source>
</evidence>
<reference evidence="2" key="1">
    <citation type="submission" date="2018-06" db="EMBL/GenBank/DDBJ databases">
        <authorList>
            <person name="Zhirakovskaya E."/>
        </authorList>
    </citation>
    <scope>NUCLEOTIDE SEQUENCE</scope>
</reference>
<dbReference type="AlphaFoldDB" id="A0A3B1DX69"/>
<accession>A0A3B1DX69</accession>
<sequence length="243" mass="25767">MASLLQTMGVDARVEFAASEAPVDRGLAESAIRLADAFARGDDEALRQMLDKGDQQMLDQLMASEQWWDETDRIEAVRVVSIDAGSRLVEGPQSTQVMLAVQDPDGAYLLGWSGRKVFEDWVFSAVPSNGEERARASAWDGMSPMAGGMGGMDAMLAGNPELQAMMTKALTAMESLPMEELLKLKAMIEAMEPAPPGMLEMIEQEIAKREKRDTGSGGSGGGSSGDGGGGDDRQRDPGPGGPG</sequence>
<feature type="compositionally biased region" description="Basic and acidic residues" evidence="1">
    <location>
        <begin position="205"/>
        <end position="214"/>
    </location>
</feature>
<gene>
    <name evidence="2" type="ORF">MNBD_PLANCTO03-1177</name>
</gene>
<feature type="compositionally biased region" description="Gly residues" evidence="1">
    <location>
        <begin position="215"/>
        <end position="228"/>
    </location>
</feature>
<organism evidence="2">
    <name type="scientific">hydrothermal vent metagenome</name>
    <dbReference type="NCBI Taxonomy" id="652676"/>
    <lineage>
        <taxon>unclassified sequences</taxon>
        <taxon>metagenomes</taxon>
        <taxon>ecological metagenomes</taxon>
    </lineage>
</organism>